<dbReference type="EMBL" id="PYGD01000004">
    <property type="protein sequence ID" value="PSK92179.1"/>
    <property type="molecule type" value="Genomic_DNA"/>
</dbReference>
<protein>
    <submittedName>
        <fullName evidence="1">Uncharacterized protein</fullName>
    </submittedName>
</protein>
<keyword evidence="2" id="KW-1185">Reference proteome</keyword>
<name>A0A2P8D4S7_9BACT</name>
<dbReference type="AlphaFoldDB" id="A0A2P8D4S7"/>
<reference evidence="1 2" key="1">
    <citation type="submission" date="2018-03" db="EMBL/GenBank/DDBJ databases">
        <title>Genomic Encyclopedia of Type Strains, Phase III (KMG-III): the genomes of soil and plant-associated and newly described type strains.</title>
        <authorList>
            <person name="Whitman W."/>
        </authorList>
    </citation>
    <scope>NUCLEOTIDE SEQUENCE [LARGE SCALE GENOMIC DNA]</scope>
    <source>
        <strain evidence="1 2">CGMCC 1.12700</strain>
    </source>
</reference>
<proteinExistence type="predicted"/>
<accession>A0A2P8D4S7</accession>
<dbReference type="Proteomes" id="UP000240572">
    <property type="component" value="Unassembled WGS sequence"/>
</dbReference>
<gene>
    <name evidence="1" type="ORF">B0I18_104277</name>
</gene>
<organism evidence="1 2">
    <name type="scientific">Taibaiella chishuiensis</name>
    <dbReference type="NCBI Taxonomy" id="1434707"/>
    <lineage>
        <taxon>Bacteria</taxon>
        <taxon>Pseudomonadati</taxon>
        <taxon>Bacteroidota</taxon>
        <taxon>Chitinophagia</taxon>
        <taxon>Chitinophagales</taxon>
        <taxon>Chitinophagaceae</taxon>
        <taxon>Taibaiella</taxon>
    </lineage>
</organism>
<dbReference type="NCBIfam" id="NF038153">
    <property type="entry name" value="lant_leader_L1a"/>
    <property type="match status" value="1"/>
</dbReference>
<comment type="caution">
    <text evidence="1">The sequence shown here is derived from an EMBL/GenBank/DDBJ whole genome shotgun (WGS) entry which is preliminary data.</text>
</comment>
<sequence length="174" mass="19082">MVNVRLLRAIPNYVMHATRQSFRICKYIPATCFYPGPGQPALPVSLQDLRSKKYKKPGIPRLPGAVYLCATGSSRAQLQPDAEQSSRGIAPQKKGKNHLCLPTTSIMKKSASLKKLALRKETIAALDQHNQQLVQGGFSLASACHSCMSQCLCNPQPTVPGRPCCPREIPTRQE</sequence>
<dbReference type="InterPro" id="IPR058238">
    <property type="entry name" value="Lant_leader_dom"/>
</dbReference>
<evidence type="ECO:0000313" key="2">
    <source>
        <dbReference type="Proteomes" id="UP000240572"/>
    </source>
</evidence>
<evidence type="ECO:0000313" key="1">
    <source>
        <dbReference type="EMBL" id="PSK92179.1"/>
    </source>
</evidence>